<name>A0A1L6TGC2_PISSA</name>
<gene>
    <name evidence="1" type="ORF">KU39_246</name>
</gene>
<evidence type="ECO:0000313" key="1">
    <source>
        <dbReference type="EMBL" id="ALB21432.1"/>
    </source>
</evidence>
<dbReference type="Proteomes" id="UP000029558">
    <property type="component" value="Chromosome"/>
</dbReference>
<sequence length="183" mass="20415">MATAIKENQSPPHLFAYASKWQMLIITVLLLSSVIALVYGAFMPLISVEKLWLFENTVSLVSSIVTLFKSGNVFLGIIIALFSLVLPLVKLILLMYIWFWGSLATSQRWLNWLGHLGKWSMLDVFIVAVMVVTVKLGAMAQVTIHSGVIGFALSVLMTKALTGYFFRLESQIQTIEKKSAKKC</sequence>
<accession>A0A1L6TGC2</accession>
<dbReference type="PANTHER" id="PTHR34730:SF1">
    <property type="entry name" value="PARAQUAT-INDUCIBLE PROTEIN A"/>
    <property type="match status" value="1"/>
</dbReference>
<reference evidence="1 2" key="1">
    <citation type="journal article" date="2014" name="Genome Announc.">
        <title>Comparative Genome Analysis of Two Isolates of the Fish Pathogen Piscirickettsia salmonis from Different Hosts Reveals Major Differences in Virulence-Associated Secretion Systems.</title>
        <authorList>
            <person name="Bohle H."/>
            <person name="Henriquez P."/>
            <person name="Grothusen H."/>
            <person name="Navas E."/>
            <person name="Sandoval A."/>
            <person name="Bustamante F."/>
            <person name="Bustos P."/>
            <person name="Mancilla M."/>
        </authorList>
    </citation>
    <scope>NUCLEOTIDE SEQUENCE [LARGE SCALE GENOMIC DNA]</scope>
    <source>
        <strain evidence="2">B1-32597</strain>
    </source>
</reference>
<dbReference type="RefSeq" id="WP_036772069.1">
    <property type="nucleotide sequence ID" value="NZ_CP012508.1"/>
</dbReference>
<dbReference type="Pfam" id="PF04403">
    <property type="entry name" value="PqiA"/>
    <property type="match status" value="1"/>
</dbReference>
<proteinExistence type="predicted"/>
<evidence type="ECO:0000313" key="2">
    <source>
        <dbReference type="Proteomes" id="UP000029558"/>
    </source>
</evidence>
<protein>
    <submittedName>
        <fullName evidence="1">Paraquat-inducible A family protein</fullName>
    </submittedName>
</protein>
<dbReference type="PANTHER" id="PTHR34730">
    <property type="entry name" value="UNNAMED PRODUCT"/>
    <property type="match status" value="1"/>
</dbReference>
<dbReference type="AlphaFoldDB" id="A0A1L6TGC2"/>
<dbReference type="InterPro" id="IPR007498">
    <property type="entry name" value="PqiA-like"/>
</dbReference>
<organism evidence="1 2">
    <name type="scientific">Piscirickettsia salmonis</name>
    <dbReference type="NCBI Taxonomy" id="1238"/>
    <lineage>
        <taxon>Bacteria</taxon>
        <taxon>Pseudomonadati</taxon>
        <taxon>Pseudomonadota</taxon>
        <taxon>Gammaproteobacteria</taxon>
        <taxon>Thiotrichales</taxon>
        <taxon>Piscirickettsiaceae</taxon>
        <taxon>Piscirickettsia</taxon>
    </lineage>
</organism>
<dbReference type="OrthoDB" id="9800207at2"/>
<dbReference type="EMBL" id="CP012508">
    <property type="protein sequence ID" value="ALB21432.1"/>
    <property type="molecule type" value="Genomic_DNA"/>
</dbReference>